<evidence type="ECO:0000259" key="9">
    <source>
        <dbReference type="PROSITE" id="PS50011"/>
    </source>
</evidence>
<sequence length="655" mass="69170">MAHATGLSVCPPEAARSVVAPSPYGDDDEDATFKSKPKKEPRQVARPLVPSAPEVSEDDGGNEWEKSVARDVLVGKQLGDYVVKRRIGAGGMGIVYEGEHPVIGRKVAIKILRPDFAEGSRARDLVAEARAAAAIRHRGIIDIFGFGTIPHLGQYLVMEYLDGAPLDEVISQRAPMLEVEVVTILDELLGALAAAHAAGVIHRDLKPGNVFVVRDGAGNEYVKVLDFGLAKRSEAPNGTTPQTRASMMVGTPEYMAPEQACGQQVGPHTDLYAVGVIAFEMLTRRLPFEGATPMAIAVHHVHTPPPAPSEFVELHPDLETLVMQLLAKAPEDRPESAEAVRRELKLIAKQLSSDATQVSAPPRVSAPSTISQEAVAVPAPAPRQRTERYGQPGRRPAQPRRATPLPLESSPSAALRADPTAPDLSALPSTRSRSAVTVAVGAVVGLALVAAGGVLMSKGSEDSVPQTPRPLTAGAVASSTRLPLPATPVESGVKLGESNLEGPGATAPTVIASPPLDARTVESPSVNGGTPVLAATVLAKDTQAADPRETGDRRITRRPARPTSGTREGRGTTARTEESAPEVRTGTLRLKVKGYFTDVLVDGVSHGKKFQLELPAGLHKIEVRGNAAFTRPYSGPVTILAGELTEHHVELEPLQ</sequence>
<dbReference type="Gene3D" id="3.30.200.20">
    <property type="entry name" value="Phosphorylase Kinase, domain 1"/>
    <property type="match status" value="1"/>
</dbReference>
<evidence type="ECO:0000256" key="7">
    <source>
        <dbReference type="PROSITE-ProRule" id="PRU10141"/>
    </source>
</evidence>
<keyword evidence="2" id="KW-0723">Serine/threonine-protein kinase</keyword>
<dbReference type="EMBL" id="JABBJJ010000199">
    <property type="protein sequence ID" value="NMO19690.1"/>
    <property type="molecule type" value="Genomic_DNA"/>
</dbReference>
<feature type="region of interest" description="Disordered" evidence="8">
    <location>
        <begin position="537"/>
        <end position="582"/>
    </location>
</feature>
<evidence type="ECO:0000256" key="5">
    <source>
        <dbReference type="ARBA" id="ARBA00022777"/>
    </source>
</evidence>
<feature type="domain" description="Protein kinase" evidence="9">
    <location>
        <begin position="81"/>
        <end position="346"/>
    </location>
</feature>
<name>A0A848LPW2_9BACT</name>
<feature type="region of interest" description="Disordered" evidence="8">
    <location>
        <begin position="1"/>
        <end position="63"/>
    </location>
</feature>
<protein>
    <recommendedName>
        <fullName evidence="1">non-specific serine/threonine protein kinase</fullName>
        <ecNumber evidence="1">2.7.11.1</ecNumber>
    </recommendedName>
</protein>
<feature type="region of interest" description="Disordered" evidence="8">
    <location>
        <begin position="458"/>
        <end position="512"/>
    </location>
</feature>
<dbReference type="FunFam" id="1.10.510.10:FF:000021">
    <property type="entry name" value="Serine/threonine protein kinase"/>
    <property type="match status" value="1"/>
</dbReference>
<dbReference type="InterPro" id="IPR011009">
    <property type="entry name" value="Kinase-like_dom_sf"/>
</dbReference>
<organism evidence="10 11">
    <name type="scientific">Pyxidicoccus fallax</name>
    <dbReference type="NCBI Taxonomy" id="394095"/>
    <lineage>
        <taxon>Bacteria</taxon>
        <taxon>Pseudomonadati</taxon>
        <taxon>Myxococcota</taxon>
        <taxon>Myxococcia</taxon>
        <taxon>Myxococcales</taxon>
        <taxon>Cystobacterineae</taxon>
        <taxon>Myxococcaceae</taxon>
        <taxon>Pyxidicoccus</taxon>
    </lineage>
</organism>
<dbReference type="Pfam" id="PF00069">
    <property type="entry name" value="Pkinase"/>
    <property type="match status" value="1"/>
</dbReference>
<keyword evidence="5 10" id="KW-0418">Kinase</keyword>
<accession>A0A848LPW2</accession>
<dbReference type="PROSITE" id="PS00108">
    <property type="entry name" value="PROTEIN_KINASE_ST"/>
    <property type="match status" value="1"/>
</dbReference>
<dbReference type="PROSITE" id="PS50011">
    <property type="entry name" value="PROTEIN_KINASE_DOM"/>
    <property type="match status" value="1"/>
</dbReference>
<dbReference type="Proteomes" id="UP000518300">
    <property type="component" value="Unassembled WGS sequence"/>
</dbReference>
<dbReference type="PANTHER" id="PTHR43289:SF34">
    <property type="entry name" value="SERINE_THREONINE-PROTEIN KINASE YBDM-RELATED"/>
    <property type="match status" value="1"/>
</dbReference>
<keyword evidence="4 7" id="KW-0547">Nucleotide-binding</keyword>
<keyword evidence="6 7" id="KW-0067">ATP-binding</keyword>
<keyword evidence="11" id="KW-1185">Reference proteome</keyword>
<feature type="binding site" evidence="7">
    <location>
        <position position="110"/>
    </location>
    <ligand>
        <name>ATP</name>
        <dbReference type="ChEBI" id="CHEBI:30616"/>
    </ligand>
</feature>
<dbReference type="CDD" id="cd14014">
    <property type="entry name" value="STKc_PknB_like"/>
    <property type="match status" value="1"/>
</dbReference>
<evidence type="ECO:0000256" key="3">
    <source>
        <dbReference type="ARBA" id="ARBA00022679"/>
    </source>
</evidence>
<feature type="region of interest" description="Disordered" evidence="8">
    <location>
        <begin position="352"/>
        <end position="431"/>
    </location>
</feature>
<reference evidence="10 11" key="1">
    <citation type="submission" date="2020-04" db="EMBL/GenBank/DDBJ databases">
        <title>Draft genome of Pyxidicoccus fallax type strain.</title>
        <authorList>
            <person name="Whitworth D.E."/>
        </authorList>
    </citation>
    <scope>NUCLEOTIDE SEQUENCE [LARGE SCALE GENOMIC DNA]</scope>
    <source>
        <strain evidence="10 11">DSM 14698</strain>
    </source>
</reference>
<dbReference type="InterPro" id="IPR000719">
    <property type="entry name" value="Prot_kinase_dom"/>
</dbReference>
<comment type="caution">
    <text evidence="10">The sequence shown here is derived from an EMBL/GenBank/DDBJ whole genome shotgun (WGS) entry which is preliminary data.</text>
</comment>
<dbReference type="SMART" id="SM00220">
    <property type="entry name" value="S_TKc"/>
    <property type="match status" value="1"/>
</dbReference>
<evidence type="ECO:0000256" key="2">
    <source>
        <dbReference type="ARBA" id="ARBA00022527"/>
    </source>
</evidence>
<dbReference type="SUPFAM" id="SSF56112">
    <property type="entry name" value="Protein kinase-like (PK-like)"/>
    <property type="match status" value="1"/>
</dbReference>
<dbReference type="InterPro" id="IPR017441">
    <property type="entry name" value="Protein_kinase_ATP_BS"/>
</dbReference>
<dbReference type="EC" id="2.7.11.1" evidence="1"/>
<gene>
    <name evidence="10" type="ORF">HG543_33170</name>
</gene>
<evidence type="ECO:0000256" key="6">
    <source>
        <dbReference type="ARBA" id="ARBA00022840"/>
    </source>
</evidence>
<evidence type="ECO:0000256" key="8">
    <source>
        <dbReference type="SAM" id="MobiDB-lite"/>
    </source>
</evidence>
<dbReference type="RefSeq" id="WP_169348931.1">
    <property type="nucleotide sequence ID" value="NZ_JABBJJ010000199.1"/>
</dbReference>
<evidence type="ECO:0000256" key="1">
    <source>
        <dbReference type="ARBA" id="ARBA00012513"/>
    </source>
</evidence>
<feature type="compositionally biased region" description="Low complexity" evidence="8">
    <location>
        <begin position="389"/>
        <end position="407"/>
    </location>
</feature>
<evidence type="ECO:0000313" key="10">
    <source>
        <dbReference type="EMBL" id="NMO19690.1"/>
    </source>
</evidence>
<dbReference type="Gene3D" id="1.10.510.10">
    <property type="entry name" value="Transferase(Phosphotransferase) domain 1"/>
    <property type="match status" value="1"/>
</dbReference>
<evidence type="ECO:0000256" key="4">
    <source>
        <dbReference type="ARBA" id="ARBA00022741"/>
    </source>
</evidence>
<dbReference type="PROSITE" id="PS00107">
    <property type="entry name" value="PROTEIN_KINASE_ATP"/>
    <property type="match status" value="1"/>
</dbReference>
<dbReference type="GO" id="GO:0005524">
    <property type="term" value="F:ATP binding"/>
    <property type="evidence" value="ECO:0007669"/>
    <property type="project" value="UniProtKB-UniRule"/>
</dbReference>
<dbReference type="InterPro" id="IPR008271">
    <property type="entry name" value="Ser/Thr_kinase_AS"/>
</dbReference>
<dbReference type="PANTHER" id="PTHR43289">
    <property type="entry name" value="MITOGEN-ACTIVATED PROTEIN KINASE KINASE KINASE 20-RELATED"/>
    <property type="match status" value="1"/>
</dbReference>
<evidence type="ECO:0000313" key="11">
    <source>
        <dbReference type="Proteomes" id="UP000518300"/>
    </source>
</evidence>
<dbReference type="AlphaFoldDB" id="A0A848LPW2"/>
<keyword evidence="3" id="KW-0808">Transferase</keyword>
<feature type="compositionally biased region" description="Basic and acidic residues" evidence="8">
    <location>
        <begin position="567"/>
        <end position="578"/>
    </location>
</feature>
<dbReference type="GO" id="GO:0004674">
    <property type="term" value="F:protein serine/threonine kinase activity"/>
    <property type="evidence" value="ECO:0007669"/>
    <property type="project" value="UniProtKB-KW"/>
</dbReference>
<proteinExistence type="predicted"/>